<evidence type="ECO:0000313" key="1">
    <source>
        <dbReference type="EMBL" id="PVY43520.1"/>
    </source>
</evidence>
<dbReference type="GeneID" id="78294730"/>
<name>A0A2U1B4C2_9BACT</name>
<dbReference type="Proteomes" id="UP000245959">
    <property type="component" value="Unassembled WGS sequence"/>
</dbReference>
<proteinExistence type="predicted"/>
<dbReference type="OrthoDB" id="9811554at2"/>
<protein>
    <submittedName>
        <fullName evidence="1">Lipopolysaccharide assembly protein</fullName>
    </submittedName>
</protein>
<reference evidence="1 2" key="1">
    <citation type="submission" date="2018-04" db="EMBL/GenBank/DDBJ databases">
        <title>Genomic Encyclopedia of Type Strains, Phase IV (KMG-IV): sequencing the most valuable type-strain genomes for metagenomic binning, comparative biology and taxonomic classification.</title>
        <authorList>
            <person name="Goeker M."/>
        </authorList>
    </citation>
    <scope>NUCLEOTIDE SEQUENCE [LARGE SCALE GENOMIC DNA]</scope>
    <source>
        <strain evidence="1 2">DSM 14823</strain>
    </source>
</reference>
<accession>A0A2U1B4C2</accession>
<keyword evidence="2" id="KW-1185">Reference proteome</keyword>
<gene>
    <name evidence="1" type="ORF">C8D82_10846</name>
</gene>
<dbReference type="PROSITE" id="PS51257">
    <property type="entry name" value="PROKAR_LIPOPROTEIN"/>
    <property type="match status" value="1"/>
</dbReference>
<evidence type="ECO:0000313" key="2">
    <source>
        <dbReference type="Proteomes" id="UP000245959"/>
    </source>
</evidence>
<dbReference type="EMBL" id="QEKH01000008">
    <property type="protein sequence ID" value="PVY43520.1"/>
    <property type="molecule type" value="Genomic_DNA"/>
</dbReference>
<dbReference type="AlphaFoldDB" id="A0A2U1B4C2"/>
<dbReference type="RefSeq" id="WP_116883424.1">
    <property type="nucleotide sequence ID" value="NZ_CABMMC010000014.1"/>
</dbReference>
<organism evidence="1 2">
    <name type="scientific">Victivallis vadensis</name>
    <dbReference type="NCBI Taxonomy" id="172901"/>
    <lineage>
        <taxon>Bacteria</taxon>
        <taxon>Pseudomonadati</taxon>
        <taxon>Lentisphaerota</taxon>
        <taxon>Lentisphaeria</taxon>
        <taxon>Victivallales</taxon>
        <taxon>Victivallaceae</taxon>
        <taxon>Victivallis</taxon>
    </lineage>
</organism>
<sequence>MRVAALMMLTLLLACVSGCGYRVGSLMHPQIRTVAVAPVVNETIAYNVSAEVRGLLCEAFMTDGSLKLVDMSKADCIVYARVLGVNFSEISWATKSNDFDVPNQWRVSLLIEYSVVIPGQAKPLLTARKASGSADFQTGADQEIGRRNGIRQAAYAAAKNVVAGITEAW</sequence>
<comment type="caution">
    <text evidence="1">The sequence shown here is derived from an EMBL/GenBank/DDBJ whole genome shotgun (WGS) entry which is preliminary data.</text>
</comment>